<dbReference type="Gene3D" id="3.40.50.720">
    <property type="entry name" value="NAD(P)-binding Rossmann-like Domain"/>
    <property type="match status" value="1"/>
</dbReference>
<evidence type="ECO:0000259" key="2">
    <source>
        <dbReference type="SMART" id="SM00829"/>
    </source>
</evidence>
<comment type="caution">
    <text evidence="3">The sequence shown here is derived from an EMBL/GenBank/DDBJ whole genome shotgun (WGS) entry which is preliminary data.</text>
</comment>
<feature type="domain" description="Enoyl reductase (ER)" evidence="2">
    <location>
        <begin position="7"/>
        <end position="335"/>
    </location>
</feature>
<proteinExistence type="predicted"/>
<dbReference type="InterPro" id="IPR020843">
    <property type="entry name" value="ER"/>
</dbReference>
<dbReference type="Pfam" id="PF08240">
    <property type="entry name" value="ADH_N"/>
    <property type="match status" value="1"/>
</dbReference>
<sequence length="343" mass="36926">MKALQISDVRTWKQIDIPEPGDPGAGEALVRVHRMGVCGTDVGCYLGKFPFFAFPRIPGHELGVEVVAVGAGVSNVKPGDRCCVEPYLNCGQCDSCVRGHTNCCEHNQTFGVMCDGGLTDQVILPARKLHPVDSLTYEQAALVETLAIGCHAVDRGAPKAGENALILGAGPIGLSALEFAKLADANVIVADINQQRLDFVANSMGVTKTVLLKGNDQDVEAIRQLGDGRLADVIVDATGNNHSMVRAFEFAAFAGRVAYVGITQNDLQFPHAAVFHRRELTLLASRNALPRDFQRIIRLIQEGKINTGPWITHHAPFAEVPNVFDSWIDPKSGVIKAMIEVTA</sequence>
<dbReference type="InterPro" id="IPR013149">
    <property type="entry name" value="ADH-like_C"/>
</dbReference>
<keyword evidence="4" id="KW-1185">Reference proteome</keyword>
<dbReference type="InterPro" id="IPR050129">
    <property type="entry name" value="Zn_alcohol_dh"/>
</dbReference>
<evidence type="ECO:0000313" key="4">
    <source>
        <dbReference type="Proteomes" id="UP001416858"/>
    </source>
</evidence>
<dbReference type="InterPro" id="IPR011032">
    <property type="entry name" value="GroES-like_sf"/>
</dbReference>
<dbReference type="Proteomes" id="UP001416858">
    <property type="component" value="Unassembled WGS sequence"/>
</dbReference>
<dbReference type="Pfam" id="PF00107">
    <property type="entry name" value="ADH_zinc_N"/>
    <property type="match status" value="1"/>
</dbReference>
<dbReference type="RefSeq" id="WP_345685798.1">
    <property type="nucleotide sequence ID" value="NZ_BAABRO010000012.1"/>
</dbReference>
<dbReference type="SUPFAM" id="SSF50129">
    <property type="entry name" value="GroES-like"/>
    <property type="match status" value="1"/>
</dbReference>
<keyword evidence="1" id="KW-0560">Oxidoreductase</keyword>
<dbReference type="PANTHER" id="PTHR43401">
    <property type="entry name" value="L-THREONINE 3-DEHYDROGENASE"/>
    <property type="match status" value="1"/>
</dbReference>
<organism evidence="3 4">
    <name type="scientific">Novipirellula caenicola</name>
    <dbReference type="NCBI Taxonomy" id="1536901"/>
    <lineage>
        <taxon>Bacteria</taxon>
        <taxon>Pseudomonadati</taxon>
        <taxon>Planctomycetota</taxon>
        <taxon>Planctomycetia</taxon>
        <taxon>Pirellulales</taxon>
        <taxon>Pirellulaceae</taxon>
        <taxon>Novipirellula</taxon>
    </lineage>
</organism>
<protein>
    <submittedName>
        <fullName evidence="3">L-galactonate-5-dehydrogenase</fullName>
    </submittedName>
</protein>
<gene>
    <name evidence="3" type="primary">lgoD_2</name>
    <name evidence="3" type="ORF">Rcae01_04515</name>
</gene>
<evidence type="ECO:0000313" key="3">
    <source>
        <dbReference type="EMBL" id="GAA5509046.1"/>
    </source>
</evidence>
<dbReference type="EMBL" id="BAABRO010000012">
    <property type="protein sequence ID" value="GAA5509046.1"/>
    <property type="molecule type" value="Genomic_DNA"/>
</dbReference>
<dbReference type="SUPFAM" id="SSF51735">
    <property type="entry name" value="NAD(P)-binding Rossmann-fold domains"/>
    <property type="match status" value="1"/>
</dbReference>
<name>A0ABP9VWH6_9BACT</name>
<dbReference type="PANTHER" id="PTHR43401:SF3">
    <property type="entry name" value="L-GALACTONATE-5-DEHYDROGENASE"/>
    <property type="match status" value="1"/>
</dbReference>
<evidence type="ECO:0000256" key="1">
    <source>
        <dbReference type="ARBA" id="ARBA00023002"/>
    </source>
</evidence>
<dbReference type="Gene3D" id="3.90.180.10">
    <property type="entry name" value="Medium-chain alcohol dehydrogenases, catalytic domain"/>
    <property type="match status" value="1"/>
</dbReference>
<accession>A0ABP9VWH6</accession>
<dbReference type="InterPro" id="IPR013154">
    <property type="entry name" value="ADH-like_N"/>
</dbReference>
<dbReference type="SMART" id="SM00829">
    <property type="entry name" value="PKS_ER"/>
    <property type="match status" value="1"/>
</dbReference>
<reference evidence="3 4" key="1">
    <citation type="submission" date="2024-02" db="EMBL/GenBank/DDBJ databases">
        <title>Rhodopirellula caenicola NBRC 110016.</title>
        <authorList>
            <person name="Ichikawa N."/>
            <person name="Katano-Makiyama Y."/>
            <person name="Hidaka K."/>
        </authorList>
    </citation>
    <scope>NUCLEOTIDE SEQUENCE [LARGE SCALE GENOMIC DNA]</scope>
    <source>
        <strain evidence="3 4">NBRC 110016</strain>
    </source>
</reference>
<dbReference type="InterPro" id="IPR036291">
    <property type="entry name" value="NAD(P)-bd_dom_sf"/>
</dbReference>
<dbReference type="CDD" id="cd08261">
    <property type="entry name" value="Zn_ADH7"/>
    <property type="match status" value="1"/>
</dbReference>